<organism evidence="1">
    <name type="scientific">Octopus bimaculoides</name>
    <name type="common">California two-spotted octopus</name>
    <dbReference type="NCBI Taxonomy" id="37653"/>
    <lineage>
        <taxon>Eukaryota</taxon>
        <taxon>Metazoa</taxon>
        <taxon>Spiralia</taxon>
        <taxon>Lophotrochozoa</taxon>
        <taxon>Mollusca</taxon>
        <taxon>Cephalopoda</taxon>
        <taxon>Coleoidea</taxon>
        <taxon>Octopodiformes</taxon>
        <taxon>Octopoda</taxon>
        <taxon>Incirrata</taxon>
        <taxon>Octopodidae</taxon>
        <taxon>Octopus</taxon>
    </lineage>
</organism>
<name>A0A0L8FRI0_OCTBM</name>
<proteinExistence type="predicted"/>
<accession>A0A0L8FRI0</accession>
<protein>
    <submittedName>
        <fullName evidence="1">Uncharacterized protein</fullName>
    </submittedName>
</protein>
<gene>
    <name evidence="1" type="ORF">OCBIM_22009990mg</name>
</gene>
<sequence length="100" mass="11230">MGLERRIELCTHLVYQAALRAGHGPLSTDKSTQRSSNHKRGCHLTFKHVSLRKPLCLVNHSPLTGTSGWDVINTAFVSDLPKDERGNQSTWMLSLKRAYT</sequence>
<dbReference type="EMBL" id="KQ427199">
    <property type="protein sequence ID" value="KOF67321.1"/>
    <property type="molecule type" value="Genomic_DNA"/>
</dbReference>
<evidence type="ECO:0000313" key="1">
    <source>
        <dbReference type="EMBL" id="KOF67321.1"/>
    </source>
</evidence>
<dbReference type="AlphaFoldDB" id="A0A0L8FRI0"/>
<reference evidence="1" key="1">
    <citation type="submission" date="2015-07" db="EMBL/GenBank/DDBJ databases">
        <title>MeaNS - Measles Nucleotide Surveillance Program.</title>
        <authorList>
            <person name="Tran T."/>
            <person name="Druce J."/>
        </authorList>
    </citation>
    <scope>NUCLEOTIDE SEQUENCE</scope>
    <source>
        <strain evidence="1">UCB-OBI-ISO-001</strain>
        <tissue evidence="1">Gonad</tissue>
    </source>
</reference>